<protein>
    <submittedName>
        <fullName evidence="1">Uncharacterized protein</fullName>
    </submittedName>
</protein>
<proteinExistence type="predicted"/>
<evidence type="ECO:0000313" key="1">
    <source>
        <dbReference type="EMBL" id="AVR65422.1"/>
    </source>
</evidence>
<dbReference type="EMBL" id="MG014393">
    <property type="protein sequence ID" value="AVR65422.1"/>
    <property type="molecule type" value="Genomic_DNA"/>
</dbReference>
<dbReference type="AlphaFoldDB" id="A0A2R4AL16"/>
<sequence length="47" mass="5285">MLSGADITETDQQYLKVSVTVLSRQDSQKDAQFFHLAERPLPHRGLG</sequence>
<accession>A0A2R4AL16</accession>
<reference evidence="1" key="1">
    <citation type="submission" date="2017-09" db="EMBL/GenBank/DDBJ databases">
        <title>Distribution and Genetic Characteristics of SXT/R391 Integrative and Conjugative Elements in Shewanella spp., China.</title>
        <authorList>
            <person name="Fang Y."/>
            <person name="Wang D."/>
        </authorList>
    </citation>
    <scope>NUCLEOTIDE SEQUENCE</scope>
    <source>
        <strain evidence="1">110003</strain>
    </source>
</reference>
<organism evidence="1">
    <name type="scientific">Shewanella algae</name>
    <dbReference type="NCBI Taxonomy" id="38313"/>
    <lineage>
        <taxon>Bacteria</taxon>
        <taxon>Pseudomonadati</taxon>
        <taxon>Pseudomonadota</taxon>
        <taxon>Gammaproteobacteria</taxon>
        <taxon>Alteromonadales</taxon>
        <taxon>Shewanellaceae</taxon>
        <taxon>Shewanella</taxon>
    </lineage>
</organism>
<gene>
    <name evidence="1" type="ORF">ICESupCHN110003_056</name>
</gene>
<name>A0A2R4AL16_9GAMM</name>